<reference evidence="3" key="1">
    <citation type="submission" date="2020-08" db="EMBL/GenBank/DDBJ databases">
        <title>Paracoccus amoyensis sp. nov., isolated from the surface seawater at coast of Xiamen, Fujian.</title>
        <authorList>
            <person name="Lyu L."/>
        </authorList>
    </citation>
    <scope>NUCLEOTIDE SEQUENCE</scope>
    <source>
        <strain evidence="3">11-3</strain>
    </source>
</reference>
<organism evidence="3 4">
    <name type="scientific">Paracoccus amoyensis</name>
    <dbReference type="NCBI Taxonomy" id="2760093"/>
    <lineage>
        <taxon>Bacteria</taxon>
        <taxon>Pseudomonadati</taxon>
        <taxon>Pseudomonadota</taxon>
        <taxon>Alphaproteobacteria</taxon>
        <taxon>Rhodobacterales</taxon>
        <taxon>Paracoccaceae</taxon>
        <taxon>Paracoccus</taxon>
    </lineage>
</organism>
<evidence type="ECO:0000313" key="4">
    <source>
        <dbReference type="Proteomes" id="UP000608594"/>
    </source>
</evidence>
<feature type="chain" id="PRO_5037939743" evidence="2">
    <location>
        <begin position="31"/>
        <end position="78"/>
    </location>
</feature>
<dbReference type="Proteomes" id="UP000608594">
    <property type="component" value="Unassembled WGS sequence"/>
</dbReference>
<protein>
    <submittedName>
        <fullName evidence="3">Uncharacterized protein</fullName>
    </submittedName>
</protein>
<dbReference type="RefSeq" id="WP_187793013.1">
    <property type="nucleotide sequence ID" value="NZ_JACOQL010000002.1"/>
</dbReference>
<comment type="caution">
    <text evidence="3">The sequence shown here is derived from an EMBL/GenBank/DDBJ whole genome shotgun (WGS) entry which is preliminary data.</text>
</comment>
<feature type="region of interest" description="Disordered" evidence="1">
    <location>
        <begin position="54"/>
        <end position="78"/>
    </location>
</feature>
<evidence type="ECO:0000256" key="2">
    <source>
        <dbReference type="SAM" id="SignalP"/>
    </source>
</evidence>
<keyword evidence="4" id="KW-1185">Reference proteome</keyword>
<keyword evidence="2" id="KW-0732">Signal</keyword>
<accession>A0A926JAY3</accession>
<dbReference type="EMBL" id="JACOQL010000002">
    <property type="protein sequence ID" value="MBC9246536.1"/>
    <property type="molecule type" value="Genomic_DNA"/>
</dbReference>
<sequence length="78" mass="8563">MIRYAFKDEAMHRFIMLIAMTSLLAAPALAQDVQTTKQPASPAQEAGVKVRVANPETQPAVTPPVRQSGCFHEKRENA</sequence>
<name>A0A926JAY3_9RHOB</name>
<dbReference type="AlphaFoldDB" id="A0A926JAY3"/>
<gene>
    <name evidence="3" type="ORF">H4P12_07380</name>
</gene>
<evidence type="ECO:0000313" key="3">
    <source>
        <dbReference type="EMBL" id="MBC9246536.1"/>
    </source>
</evidence>
<evidence type="ECO:0000256" key="1">
    <source>
        <dbReference type="SAM" id="MobiDB-lite"/>
    </source>
</evidence>
<feature type="signal peptide" evidence="2">
    <location>
        <begin position="1"/>
        <end position="30"/>
    </location>
</feature>
<proteinExistence type="predicted"/>